<feature type="domain" description="HotDog ACOT-type" evidence="2">
    <location>
        <begin position="158"/>
        <end position="270"/>
    </location>
</feature>
<proteinExistence type="predicted"/>
<sequence>MEVGVKVEAESPLTGERYFVAHAYLTFVALSPRPSPRTYLGRKLIEHHPIRVPEIVPYSDMDKRRFHNAEERRRARFARKQPNNEPIQKLMQEWARGYQRQTTADAPIRPHPALNALQHEEGDDEEDQEKVREIFQRKGRRFSRDPRMSLQPQEKRISSTFAEVVELVMPQHANTLRITFGGQIMAWMEACAMASANRLVRGYLLTASIDSLNFISSSNVGDVITIRSCVSRSYNSSMEVYVTVEAENLQTGETKFTNDGFFTIAAVDEELLPVMVPRAIPESEAEVKLCQGSHERRTARLVQRAELMNMNLTYNLNSVAVR</sequence>
<evidence type="ECO:0000313" key="4">
    <source>
        <dbReference type="Proteomes" id="UP000605846"/>
    </source>
</evidence>
<dbReference type="OrthoDB" id="3184331at2759"/>
<dbReference type="GO" id="GO:0052816">
    <property type="term" value="F:long-chain fatty acyl-CoA hydrolase activity"/>
    <property type="evidence" value="ECO:0007669"/>
    <property type="project" value="TreeGrafter"/>
</dbReference>
<dbReference type="Pfam" id="PF03061">
    <property type="entry name" value="4HBT"/>
    <property type="match status" value="1"/>
</dbReference>
<keyword evidence="1" id="KW-0378">Hydrolase</keyword>
<organism evidence="3 4">
    <name type="scientific">Apophysomyces ossiformis</name>
    <dbReference type="NCBI Taxonomy" id="679940"/>
    <lineage>
        <taxon>Eukaryota</taxon>
        <taxon>Fungi</taxon>
        <taxon>Fungi incertae sedis</taxon>
        <taxon>Mucoromycota</taxon>
        <taxon>Mucoromycotina</taxon>
        <taxon>Mucoromycetes</taxon>
        <taxon>Mucorales</taxon>
        <taxon>Mucorineae</taxon>
        <taxon>Mucoraceae</taxon>
        <taxon>Apophysomyces</taxon>
    </lineage>
</organism>
<keyword evidence="4" id="KW-1185">Reference proteome</keyword>
<dbReference type="SUPFAM" id="SSF54637">
    <property type="entry name" value="Thioesterase/thiol ester dehydrase-isomerase"/>
    <property type="match status" value="2"/>
</dbReference>
<reference evidence="3" key="1">
    <citation type="submission" date="2020-01" db="EMBL/GenBank/DDBJ databases">
        <title>Genome Sequencing of Three Apophysomyces-Like Fungal Strains Confirms a Novel Fungal Genus in the Mucoromycota with divergent Burkholderia-like Endosymbiotic Bacteria.</title>
        <authorList>
            <person name="Stajich J.E."/>
            <person name="Macias A.M."/>
            <person name="Carter-House D."/>
            <person name="Lovett B."/>
            <person name="Kasson L.R."/>
            <person name="Berry K."/>
            <person name="Grigoriev I."/>
            <person name="Chang Y."/>
            <person name="Spatafora J."/>
            <person name="Kasson M.T."/>
        </authorList>
    </citation>
    <scope>NUCLEOTIDE SEQUENCE</scope>
    <source>
        <strain evidence="3">NRRL A-21654</strain>
    </source>
</reference>
<evidence type="ECO:0000313" key="3">
    <source>
        <dbReference type="EMBL" id="KAF7725197.1"/>
    </source>
</evidence>
<dbReference type="Proteomes" id="UP000605846">
    <property type="component" value="Unassembled WGS sequence"/>
</dbReference>
<dbReference type="InterPro" id="IPR033120">
    <property type="entry name" value="HOTDOG_ACOT"/>
</dbReference>
<dbReference type="CDD" id="cd03442">
    <property type="entry name" value="BFIT_BACH"/>
    <property type="match status" value="1"/>
</dbReference>
<dbReference type="PANTHER" id="PTHR11049:SF16">
    <property type="entry name" value="PROTEIN VDLD"/>
    <property type="match status" value="1"/>
</dbReference>
<comment type="caution">
    <text evidence="3">The sequence shown here is derived from an EMBL/GenBank/DDBJ whole genome shotgun (WGS) entry which is preliminary data.</text>
</comment>
<name>A0A8H7ENW4_9FUNG</name>
<dbReference type="InterPro" id="IPR029069">
    <property type="entry name" value="HotDog_dom_sf"/>
</dbReference>
<dbReference type="PROSITE" id="PS51770">
    <property type="entry name" value="HOTDOG_ACOT"/>
    <property type="match status" value="1"/>
</dbReference>
<dbReference type="EMBL" id="JABAYA010000102">
    <property type="protein sequence ID" value="KAF7725197.1"/>
    <property type="molecule type" value="Genomic_DNA"/>
</dbReference>
<evidence type="ECO:0000256" key="1">
    <source>
        <dbReference type="ARBA" id="ARBA00022801"/>
    </source>
</evidence>
<protein>
    <recommendedName>
        <fullName evidence="2">HotDog ACOT-type domain-containing protein</fullName>
    </recommendedName>
</protein>
<dbReference type="PANTHER" id="PTHR11049">
    <property type="entry name" value="ACYL COENZYME A THIOESTER HYDROLASE"/>
    <property type="match status" value="1"/>
</dbReference>
<dbReference type="GO" id="GO:0006637">
    <property type="term" value="P:acyl-CoA metabolic process"/>
    <property type="evidence" value="ECO:0007669"/>
    <property type="project" value="TreeGrafter"/>
</dbReference>
<dbReference type="AlphaFoldDB" id="A0A8H7ENW4"/>
<dbReference type="GO" id="GO:0005829">
    <property type="term" value="C:cytosol"/>
    <property type="evidence" value="ECO:0007669"/>
    <property type="project" value="TreeGrafter"/>
</dbReference>
<dbReference type="Gene3D" id="3.10.129.10">
    <property type="entry name" value="Hotdog Thioesterase"/>
    <property type="match status" value="2"/>
</dbReference>
<evidence type="ECO:0000259" key="2">
    <source>
        <dbReference type="PROSITE" id="PS51770"/>
    </source>
</evidence>
<gene>
    <name evidence="3" type="ORF">EC973_000363</name>
</gene>
<accession>A0A8H7ENW4</accession>
<dbReference type="InterPro" id="IPR040170">
    <property type="entry name" value="Cytosol_ACT"/>
</dbReference>
<dbReference type="InterPro" id="IPR006683">
    <property type="entry name" value="Thioestr_dom"/>
</dbReference>